<feature type="domain" description="MacB-like periplasmic core" evidence="9">
    <location>
        <begin position="32"/>
        <end position="241"/>
    </location>
</feature>
<dbReference type="InterPro" id="IPR025857">
    <property type="entry name" value="MacB_PCD"/>
</dbReference>
<dbReference type="InterPro" id="IPR051447">
    <property type="entry name" value="Lipoprotein-release_system"/>
</dbReference>
<evidence type="ECO:0000313" key="10">
    <source>
        <dbReference type="EMBL" id="PTM47261.1"/>
    </source>
</evidence>
<evidence type="ECO:0000256" key="6">
    <source>
        <dbReference type="ARBA" id="ARBA00023136"/>
    </source>
</evidence>
<dbReference type="GO" id="GO:0098797">
    <property type="term" value="C:plasma membrane protein complex"/>
    <property type="evidence" value="ECO:0007669"/>
    <property type="project" value="TreeGrafter"/>
</dbReference>
<dbReference type="AlphaFoldDB" id="A0A2T4YU46"/>
<comment type="subcellular location">
    <subcellularLocation>
        <location evidence="1">Cell membrane</location>
        <topology evidence="1">Multi-pass membrane protein</topology>
    </subcellularLocation>
</comment>
<keyword evidence="4 7" id="KW-0812">Transmembrane</keyword>
<keyword evidence="10" id="KW-0449">Lipoprotein</keyword>
<keyword evidence="11" id="KW-1185">Reference proteome</keyword>
<dbReference type="Pfam" id="PF02687">
    <property type="entry name" value="FtsX"/>
    <property type="match status" value="1"/>
</dbReference>
<evidence type="ECO:0000256" key="1">
    <source>
        <dbReference type="ARBA" id="ARBA00004651"/>
    </source>
</evidence>
<comment type="similarity">
    <text evidence="2">Belongs to the ABC-4 integral membrane protein family. LolC/E subfamily.</text>
</comment>
<reference evidence="10 11" key="1">
    <citation type="submission" date="2018-04" db="EMBL/GenBank/DDBJ databases">
        <title>Genomic Encyclopedia of Type Strains, Phase III (KMG-III): the genomes of soil and plant-associated and newly described type strains.</title>
        <authorList>
            <person name="Whitman W."/>
        </authorList>
    </citation>
    <scope>NUCLEOTIDE SEQUENCE [LARGE SCALE GENOMIC DNA]</scope>
    <source>
        <strain evidence="10 11">NW12</strain>
    </source>
</reference>
<feature type="transmembrane region" description="Helical" evidence="7">
    <location>
        <begin position="268"/>
        <end position="295"/>
    </location>
</feature>
<evidence type="ECO:0000256" key="7">
    <source>
        <dbReference type="SAM" id="Phobius"/>
    </source>
</evidence>
<evidence type="ECO:0000259" key="9">
    <source>
        <dbReference type="Pfam" id="PF12704"/>
    </source>
</evidence>
<organism evidence="10 11">
    <name type="scientific">Sphingomonas aerolata</name>
    <dbReference type="NCBI Taxonomy" id="185951"/>
    <lineage>
        <taxon>Bacteria</taxon>
        <taxon>Pseudomonadati</taxon>
        <taxon>Pseudomonadota</taxon>
        <taxon>Alphaproteobacteria</taxon>
        <taxon>Sphingomonadales</taxon>
        <taxon>Sphingomonadaceae</taxon>
        <taxon>Sphingomonas</taxon>
    </lineage>
</organism>
<dbReference type="GO" id="GO:0044874">
    <property type="term" value="P:lipoprotein localization to outer membrane"/>
    <property type="evidence" value="ECO:0007669"/>
    <property type="project" value="TreeGrafter"/>
</dbReference>
<dbReference type="InterPro" id="IPR003838">
    <property type="entry name" value="ABC3_permease_C"/>
</dbReference>
<evidence type="ECO:0000259" key="8">
    <source>
        <dbReference type="Pfam" id="PF02687"/>
    </source>
</evidence>
<keyword evidence="5 7" id="KW-1133">Transmembrane helix</keyword>
<feature type="transmembrane region" description="Helical" evidence="7">
    <location>
        <begin position="316"/>
        <end position="339"/>
    </location>
</feature>
<evidence type="ECO:0000256" key="3">
    <source>
        <dbReference type="ARBA" id="ARBA00022475"/>
    </source>
</evidence>
<sequence length="410" mass="42629">MLTTFEKLLASRFLVPGAGGRLALLIAAIGCAGIMIGVASLVLVVSFMNGAEVRLAGQIASADGHLFVSGPRLRIARPGEVQRTLESIRGVQTATASLDASGLITAGGRSFAANLQGVQPSQISVSPLFNGSAHSIAGAAPTSSGTMALGSDLADRLGIAPGDHAAITMVRFDRDGLAVDNHDLAISGVVSTQVQSFDSRRVIMPIADLRAILRKDGVASKINVRLSDPEDQNAVVAAIKERLGPGYTVATWQSMNATLFTALAQERLAMTLIISLVTLIALSNVLSSMVMLVRYKVREIAILRTMGMSRYSTAKVFIVVGVTIGLVGELAGLALGFGLKAAKDPITAGISAMMDHPPIELNVLLSLPLVISPTEIAWIVALVAVGVVTSTIYPALRAAAVDPASVLRHT</sequence>
<feature type="domain" description="ABC3 transporter permease C-terminal" evidence="8">
    <location>
        <begin position="272"/>
        <end position="401"/>
    </location>
</feature>
<proteinExistence type="inferred from homology"/>
<keyword evidence="6 7" id="KW-0472">Membrane</keyword>
<feature type="transmembrane region" description="Helical" evidence="7">
    <location>
        <begin position="376"/>
        <end position="396"/>
    </location>
</feature>
<dbReference type="PANTHER" id="PTHR30489">
    <property type="entry name" value="LIPOPROTEIN-RELEASING SYSTEM TRANSMEMBRANE PROTEIN LOLE"/>
    <property type="match status" value="1"/>
</dbReference>
<dbReference type="Proteomes" id="UP000240996">
    <property type="component" value="Unassembled WGS sequence"/>
</dbReference>
<name>A0A2T4YU46_9SPHN</name>
<dbReference type="EMBL" id="PZZN01000001">
    <property type="protein sequence ID" value="PTM47261.1"/>
    <property type="molecule type" value="Genomic_DNA"/>
</dbReference>
<feature type="transmembrane region" description="Helical" evidence="7">
    <location>
        <begin position="21"/>
        <end position="48"/>
    </location>
</feature>
<evidence type="ECO:0000256" key="5">
    <source>
        <dbReference type="ARBA" id="ARBA00022989"/>
    </source>
</evidence>
<dbReference type="Pfam" id="PF12704">
    <property type="entry name" value="MacB_PCD"/>
    <property type="match status" value="1"/>
</dbReference>
<comment type="caution">
    <text evidence="10">The sequence shown here is derived from an EMBL/GenBank/DDBJ whole genome shotgun (WGS) entry which is preliminary data.</text>
</comment>
<dbReference type="PANTHER" id="PTHR30489:SF0">
    <property type="entry name" value="LIPOPROTEIN-RELEASING SYSTEM TRANSMEMBRANE PROTEIN LOLE"/>
    <property type="match status" value="1"/>
</dbReference>
<keyword evidence="3" id="KW-1003">Cell membrane</keyword>
<evidence type="ECO:0000313" key="11">
    <source>
        <dbReference type="Proteomes" id="UP000240996"/>
    </source>
</evidence>
<evidence type="ECO:0000256" key="4">
    <source>
        <dbReference type="ARBA" id="ARBA00022692"/>
    </source>
</evidence>
<dbReference type="RefSeq" id="WP_167396683.1">
    <property type="nucleotide sequence ID" value="NZ_PZZN01000001.1"/>
</dbReference>
<evidence type="ECO:0000256" key="2">
    <source>
        <dbReference type="ARBA" id="ARBA00005236"/>
    </source>
</evidence>
<accession>A0A2T4YU46</accession>
<gene>
    <name evidence="10" type="ORF">C8J24_0651</name>
</gene>
<protein>
    <submittedName>
        <fullName evidence="10">Lipoprotein-releasing system permease protein</fullName>
    </submittedName>
</protein>